<proteinExistence type="predicted"/>
<organism evidence="1 2">
    <name type="scientific">Methylorubrum extorquens DSM 13060</name>
    <dbReference type="NCBI Taxonomy" id="882800"/>
    <lineage>
        <taxon>Bacteria</taxon>
        <taxon>Pseudomonadati</taxon>
        <taxon>Pseudomonadota</taxon>
        <taxon>Alphaproteobacteria</taxon>
        <taxon>Hyphomicrobiales</taxon>
        <taxon>Methylobacteriaceae</taxon>
        <taxon>Methylorubrum</taxon>
    </lineage>
</organism>
<accession>H1KC59</accession>
<dbReference type="EMBL" id="AGJK01000003">
    <property type="protein sequence ID" value="EHP94876.1"/>
    <property type="molecule type" value="Genomic_DNA"/>
</dbReference>
<gene>
    <name evidence="1" type="ORF">MetexDRAFT_0221</name>
</gene>
<sequence length="67" mass="7866">MSRSHPSGRPIRQPNRREWPMVSAFAVGFRCPRLNPQHIEQATDTHAVGFIDWRVREAQDELEGRKR</sequence>
<dbReference type="Proteomes" id="UP000004382">
    <property type="component" value="Unassembled WGS sequence"/>
</dbReference>
<name>H1KC59_METEX</name>
<dbReference type="AlphaFoldDB" id="H1KC59"/>
<comment type="caution">
    <text evidence="1">The sequence shown here is derived from an EMBL/GenBank/DDBJ whole genome shotgun (WGS) entry which is preliminary data.</text>
</comment>
<evidence type="ECO:0000313" key="1">
    <source>
        <dbReference type="EMBL" id="EHP94876.1"/>
    </source>
</evidence>
<protein>
    <submittedName>
        <fullName evidence="1">Uncharacterized protein</fullName>
    </submittedName>
</protein>
<reference evidence="1 2" key="1">
    <citation type="submission" date="2011-09" db="EMBL/GenBank/DDBJ databases">
        <title>The draft genome of Methylobacterium extorquens DSM 13060.</title>
        <authorList>
            <consortium name="US DOE Joint Genome Institute (JGI-PGF)"/>
            <person name="Lucas S."/>
            <person name="Han J."/>
            <person name="Lapidus A."/>
            <person name="Cheng J.-F."/>
            <person name="Goodwin L."/>
            <person name="Pitluck S."/>
            <person name="Peters L."/>
            <person name="Land M.L."/>
            <person name="Hauser L."/>
            <person name="Koskimaki J."/>
            <person name="Halonen O."/>
            <person name="Pirttila A."/>
            <person name="Frank C."/>
            <person name="Woyke T.J."/>
        </authorList>
    </citation>
    <scope>NUCLEOTIDE SEQUENCE [LARGE SCALE GENOMIC DNA]</scope>
    <source>
        <strain evidence="1 2">DSM 13060</strain>
    </source>
</reference>
<evidence type="ECO:0000313" key="2">
    <source>
        <dbReference type="Proteomes" id="UP000004382"/>
    </source>
</evidence>